<feature type="non-terminal residue" evidence="1">
    <location>
        <position position="1"/>
    </location>
</feature>
<name>A0A938XBC1_9FIRM</name>
<evidence type="ECO:0000313" key="2">
    <source>
        <dbReference type="Proteomes" id="UP000774750"/>
    </source>
</evidence>
<keyword evidence="2" id="KW-1185">Reference proteome</keyword>
<comment type="caution">
    <text evidence="1">The sequence shown here is derived from an EMBL/GenBank/DDBJ whole genome shotgun (WGS) entry which is preliminary data.</text>
</comment>
<dbReference type="EMBL" id="JACJKY010000059">
    <property type="protein sequence ID" value="MBM6922054.1"/>
    <property type="molecule type" value="Genomic_DNA"/>
</dbReference>
<sequence length="260" mass="29780">TIYIIDKQTLNCVPFCSKPNCKHDNAQCAARTRSQGIWMYQGALYVSEPREGATTETNELESYTLYKISLDGSSKDEVRYVGMNLMGGFVHRGYYYANEFDGVRRYSLTDKEENELIFEIVKSNSDYSIRSAYGNRLYISYNDTEIMSETFQVNIGDWDSTAFICGITRSDSTDKTRIEDTYIGSYGEELVMMNVSTHTDYSKLYSASVSITDREGKNEQVLDYIQSDLDTTMFGSVLIDDQYCYQLYVPPITGSKELWQ</sequence>
<proteinExistence type="predicted"/>
<dbReference type="RefSeq" id="WP_345941260.1">
    <property type="nucleotide sequence ID" value="NZ_JACJKY010000059.1"/>
</dbReference>
<organism evidence="1 2">
    <name type="scientific">Merdimmobilis hominis</name>
    <dbReference type="NCBI Taxonomy" id="2897707"/>
    <lineage>
        <taxon>Bacteria</taxon>
        <taxon>Bacillati</taxon>
        <taxon>Bacillota</taxon>
        <taxon>Clostridia</taxon>
        <taxon>Eubacteriales</taxon>
        <taxon>Oscillospiraceae</taxon>
        <taxon>Merdimmobilis</taxon>
    </lineage>
</organism>
<dbReference type="Proteomes" id="UP000774750">
    <property type="component" value="Unassembled WGS sequence"/>
</dbReference>
<gene>
    <name evidence="1" type="ORF">H6A12_13010</name>
</gene>
<feature type="non-terminal residue" evidence="1">
    <location>
        <position position="260"/>
    </location>
</feature>
<evidence type="ECO:0000313" key="1">
    <source>
        <dbReference type="EMBL" id="MBM6922054.1"/>
    </source>
</evidence>
<dbReference type="AlphaFoldDB" id="A0A938XBC1"/>
<reference evidence="1" key="1">
    <citation type="submission" date="2020-08" db="EMBL/GenBank/DDBJ databases">
        <authorList>
            <person name="Cejkova D."/>
            <person name="Kubasova T."/>
            <person name="Jahodarova E."/>
            <person name="Rychlik I."/>
        </authorList>
    </citation>
    <scope>NUCLEOTIDE SEQUENCE</scope>
    <source>
        <strain evidence="1">An559</strain>
    </source>
</reference>
<protein>
    <submittedName>
        <fullName evidence="1">Uncharacterized protein</fullName>
    </submittedName>
</protein>
<reference evidence="1" key="2">
    <citation type="journal article" date="2021" name="Sci. Rep.">
        <title>The distribution of antibiotic resistance genes in chicken gut microbiota commensals.</title>
        <authorList>
            <person name="Juricova H."/>
            <person name="Matiasovicova J."/>
            <person name="Kubasova T."/>
            <person name="Cejkova D."/>
            <person name="Rychlik I."/>
        </authorList>
    </citation>
    <scope>NUCLEOTIDE SEQUENCE</scope>
    <source>
        <strain evidence="1">An559</strain>
    </source>
</reference>
<accession>A0A938XBC1</accession>